<dbReference type="PROSITE" id="PS01068">
    <property type="entry name" value="OMPA_1"/>
    <property type="match status" value="1"/>
</dbReference>
<comment type="caution">
    <text evidence="7">The sequence shown here is derived from an EMBL/GenBank/DDBJ whole genome shotgun (WGS) entry which is preliminary data.</text>
</comment>
<evidence type="ECO:0000256" key="3">
    <source>
        <dbReference type="ARBA" id="ARBA00023237"/>
    </source>
</evidence>
<dbReference type="Pfam" id="PF00691">
    <property type="entry name" value="OmpA"/>
    <property type="match status" value="1"/>
</dbReference>
<evidence type="ECO:0000259" key="6">
    <source>
        <dbReference type="PROSITE" id="PS51123"/>
    </source>
</evidence>
<dbReference type="PANTHER" id="PTHR30329:SF21">
    <property type="entry name" value="LIPOPROTEIN YIAD-RELATED"/>
    <property type="match status" value="1"/>
</dbReference>
<evidence type="ECO:0000256" key="2">
    <source>
        <dbReference type="ARBA" id="ARBA00023136"/>
    </source>
</evidence>
<name>A0ABX0X8P6_9BACT</name>
<dbReference type="InterPro" id="IPR050330">
    <property type="entry name" value="Bact_OuterMem_StrucFunc"/>
</dbReference>
<accession>A0ABX0X8P6</accession>
<dbReference type="InterPro" id="IPR006664">
    <property type="entry name" value="OMP_bac"/>
</dbReference>
<evidence type="ECO:0000313" key="8">
    <source>
        <dbReference type="Proteomes" id="UP000770785"/>
    </source>
</evidence>
<evidence type="ECO:0000256" key="1">
    <source>
        <dbReference type="ARBA" id="ARBA00004442"/>
    </source>
</evidence>
<dbReference type="InterPro" id="IPR006665">
    <property type="entry name" value="OmpA-like"/>
</dbReference>
<dbReference type="SUPFAM" id="SSF103088">
    <property type="entry name" value="OmpA-like"/>
    <property type="match status" value="1"/>
</dbReference>
<feature type="signal peptide" evidence="5">
    <location>
        <begin position="1"/>
        <end position="23"/>
    </location>
</feature>
<comment type="subcellular location">
    <subcellularLocation>
        <location evidence="1">Cell outer membrane</location>
    </subcellularLocation>
</comment>
<feature type="chain" id="PRO_5045617941" evidence="5">
    <location>
        <begin position="24"/>
        <end position="596"/>
    </location>
</feature>
<gene>
    <name evidence="7" type="ORF">GGR27_000844</name>
</gene>
<sequence>MTRIFTLALTLCSFLLSTASTSAQCSSIYILRPNSVTQSSFPALVQVNDVALYEYASGERVMAEICEAGSYEFTVREHPDSAALGRRVLYLNSPADYYVKISTLPITGTPIFTWMKPGRGQKLLNNDKRFDGPLESIAFVGPNSPPEVIRSPEAATQKSFTEARTQQIGFNPVQTVGNFKFELTDVVRVGRTGRLEFKVTNLAGRDLLVTLNNRLATFYDDAGTVSMANKICISRTCHNYNGALEDSQVSAEKNFKYLHDHKPVNFPSGIPLKCTVYFDKIDQSAEEFAKFSLWVASKDAGQQTPNVFNIQYHKVAFPSLTDEKTPNLRSFGSQSLEVVMAQLKGGEAVVQVQIKNGGTNSYLYKLTSATVYDELGNITEMNAMQFGGDTKPLPYQHQWQQTIGAESSVNASLFFKDFDPKAQLIKRFTLRFQQYEFNWNDLALTGGGGSGTLVNTSSPNKPRAGYITYQELRQNSATPTRIAGKKVVLRKLTFNSGSDELQPGSFGQLDELADLLTANPDLNVEVSGHTDNVGTPTDNYLLSQKRADAIKYYLIGRSISPDRVTSAGKGETEPFDGNDTKAGRLRNRRVEIKVNG</sequence>
<dbReference type="CDD" id="cd07185">
    <property type="entry name" value="OmpA_C-like"/>
    <property type="match status" value="1"/>
</dbReference>
<dbReference type="PROSITE" id="PS51123">
    <property type="entry name" value="OMPA_2"/>
    <property type="match status" value="1"/>
</dbReference>
<evidence type="ECO:0000313" key="7">
    <source>
        <dbReference type="EMBL" id="NJC25363.1"/>
    </source>
</evidence>
<proteinExistence type="predicted"/>
<organism evidence="7 8">
    <name type="scientific">Neolewinella antarctica</name>
    <dbReference type="NCBI Taxonomy" id="442734"/>
    <lineage>
        <taxon>Bacteria</taxon>
        <taxon>Pseudomonadati</taxon>
        <taxon>Bacteroidota</taxon>
        <taxon>Saprospiria</taxon>
        <taxon>Saprospirales</taxon>
        <taxon>Lewinellaceae</taxon>
        <taxon>Neolewinella</taxon>
    </lineage>
</organism>
<evidence type="ECO:0000256" key="5">
    <source>
        <dbReference type="SAM" id="SignalP"/>
    </source>
</evidence>
<dbReference type="Gene3D" id="3.30.1330.60">
    <property type="entry name" value="OmpA-like domain"/>
    <property type="match status" value="1"/>
</dbReference>
<dbReference type="InterPro" id="IPR036737">
    <property type="entry name" value="OmpA-like_sf"/>
</dbReference>
<dbReference type="Proteomes" id="UP000770785">
    <property type="component" value="Unassembled WGS sequence"/>
</dbReference>
<dbReference type="InterPro" id="IPR006690">
    <property type="entry name" value="OMPA-like_CS"/>
</dbReference>
<keyword evidence="5" id="KW-0732">Signal</keyword>
<evidence type="ECO:0000256" key="4">
    <source>
        <dbReference type="PROSITE-ProRule" id="PRU00473"/>
    </source>
</evidence>
<reference evidence="7 8" key="1">
    <citation type="submission" date="2020-03" db="EMBL/GenBank/DDBJ databases">
        <title>Genomic Encyclopedia of Type Strains, Phase IV (KMG-IV): sequencing the most valuable type-strain genomes for metagenomic binning, comparative biology and taxonomic classification.</title>
        <authorList>
            <person name="Goeker M."/>
        </authorList>
    </citation>
    <scope>NUCLEOTIDE SEQUENCE [LARGE SCALE GENOMIC DNA]</scope>
    <source>
        <strain evidence="7 8">DSM 105096</strain>
    </source>
</reference>
<feature type="domain" description="OmpA-like" evidence="6">
    <location>
        <begin position="483"/>
        <end position="596"/>
    </location>
</feature>
<keyword evidence="8" id="KW-1185">Reference proteome</keyword>
<dbReference type="EMBL" id="JAATJH010000001">
    <property type="protein sequence ID" value="NJC25363.1"/>
    <property type="molecule type" value="Genomic_DNA"/>
</dbReference>
<keyword evidence="2 4" id="KW-0472">Membrane</keyword>
<protein>
    <submittedName>
        <fullName evidence="7">Outer membrane protein OmpA-like peptidoglycan-associated protein</fullName>
    </submittedName>
</protein>
<dbReference type="PRINTS" id="PR01021">
    <property type="entry name" value="OMPADOMAIN"/>
</dbReference>
<dbReference type="RefSeq" id="WP_168036117.1">
    <property type="nucleotide sequence ID" value="NZ_JAATJH010000001.1"/>
</dbReference>
<dbReference type="PANTHER" id="PTHR30329">
    <property type="entry name" value="STATOR ELEMENT OF FLAGELLAR MOTOR COMPLEX"/>
    <property type="match status" value="1"/>
</dbReference>
<keyword evidence="3" id="KW-0998">Cell outer membrane</keyword>